<comment type="caution">
    <text evidence="1">The sequence shown here is derived from an EMBL/GenBank/DDBJ whole genome shotgun (WGS) entry which is preliminary data.</text>
</comment>
<sequence>MEANPLCTSDDQGSSHVRSYECTFCKRGFSNAQALGGHMNIHRKDRAKLKQPSKDNQMPSHVTKKNPSCCPFPTGLNLETRSGKEPTCTLRFPWFIIPREDGSTKGEAHKIHKGELQQLPLFVDSLMGDDQVRPSVSHGYVGQEVDLELRLGPHPQELSLGFPFPKGIP</sequence>
<accession>A0ACC2M9C3</accession>
<organism evidence="1 2">
    <name type="scientific">Persea americana</name>
    <name type="common">Avocado</name>
    <dbReference type="NCBI Taxonomy" id="3435"/>
    <lineage>
        <taxon>Eukaryota</taxon>
        <taxon>Viridiplantae</taxon>
        <taxon>Streptophyta</taxon>
        <taxon>Embryophyta</taxon>
        <taxon>Tracheophyta</taxon>
        <taxon>Spermatophyta</taxon>
        <taxon>Magnoliopsida</taxon>
        <taxon>Magnoliidae</taxon>
        <taxon>Laurales</taxon>
        <taxon>Lauraceae</taxon>
        <taxon>Persea</taxon>
    </lineage>
</organism>
<proteinExistence type="predicted"/>
<name>A0ACC2M9C3_PERAE</name>
<dbReference type="EMBL" id="CM056813">
    <property type="protein sequence ID" value="KAJ8642401.1"/>
    <property type="molecule type" value="Genomic_DNA"/>
</dbReference>
<keyword evidence="2" id="KW-1185">Reference proteome</keyword>
<gene>
    <name evidence="1" type="ORF">MRB53_019095</name>
</gene>
<dbReference type="Proteomes" id="UP001234297">
    <property type="component" value="Chromosome 5"/>
</dbReference>
<evidence type="ECO:0000313" key="1">
    <source>
        <dbReference type="EMBL" id="KAJ8642401.1"/>
    </source>
</evidence>
<protein>
    <submittedName>
        <fullName evidence="1">Uncharacterized protein</fullName>
    </submittedName>
</protein>
<evidence type="ECO:0000313" key="2">
    <source>
        <dbReference type="Proteomes" id="UP001234297"/>
    </source>
</evidence>
<reference evidence="1 2" key="1">
    <citation type="journal article" date="2022" name="Hortic Res">
        <title>A haplotype resolved chromosomal level avocado genome allows analysis of novel avocado genes.</title>
        <authorList>
            <person name="Nath O."/>
            <person name="Fletcher S.J."/>
            <person name="Hayward A."/>
            <person name="Shaw L.M."/>
            <person name="Masouleh A.K."/>
            <person name="Furtado A."/>
            <person name="Henry R.J."/>
            <person name="Mitter N."/>
        </authorList>
    </citation>
    <scope>NUCLEOTIDE SEQUENCE [LARGE SCALE GENOMIC DNA]</scope>
    <source>
        <strain evidence="2">cv. Hass</strain>
    </source>
</reference>